<dbReference type="RefSeq" id="WP_282906773.1">
    <property type="nucleotide sequence ID" value="NZ_JAGRPV010000001.1"/>
</dbReference>
<dbReference type="PANTHER" id="PTHR36113">
    <property type="entry name" value="LYASE, PUTATIVE-RELATED-RELATED"/>
    <property type="match status" value="1"/>
</dbReference>
<comment type="caution">
    <text evidence="2">The sequence shown here is derived from an EMBL/GenBank/DDBJ whole genome shotgun (WGS) entry which is preliminary data.</text>
</comment>
<evidence type="ECO:0000259" key="1">
    <source>
        <dbReference type="PROSITE" id="PS51819"/>
    </source>
</evidence>
<dbReference type="PANTHER" id="PTHR36113:SF3">
    <property type="entry name" value="SLL5075 PROTEIN"/>
    <property type="match status" value="1"/>
</dbReference>
<dbReference type="Gene3D" id="3.10.180.10">
    <property type="entry name" value="2,3-Dihydroxybiphenyl 1,2-Dioxygenase, domain 1"/>
    <property type="match status" value="1"/>
</dbReference>
<gene>
    <name evidence="2" type="ORF">KB449_02075</name>
</gene>
<feature type="domain" description="VOC" evidence="1">
    <location>
        <begin position="2"/>
        <end position="112"/>
    </location>
</feature>
<dbReference type="SUPFAM" id="SSF54593">
    <property type="entry name" value="Glyoxalase/Bleomycin resistance protein/Dihydroxybiphenyl dioxygenase"/>
    <property type="match status" value="1"/>
</dbReference>
<dbReference type="InterPro" id="IPR037523">
    <property type="entry name" value="VOC_core"/>
</dbReference>
<dbReference type="Proteomes" id="UP001161691">
    <property type="component" value="Unassembled WGS sequence"/>
</dbReference>
<dbReference type="InterPro" id="IPR004360">
    <property type="entry name" value="Glyas_Fos-R_dOase_dom"/>
</dbReference>
<name>A0ABT6TA60_9BACL</name>
<organism evidence="2 3">
    <name type="scientific">Cohnella hashimotonis</name>
    <dbReference type="NCBI Taxonomy" id="2826895"/>
    <lineage>
        <taxon>Bacteria</taxon>
        <taxon>Bacillati</taxon>
        <taxon>Bacillota</taxon>
        <taxon>Bacilli</taxon>
        <taxon>Bacillales</taxon>
        <taxon>Paenibacillaceae</taxon>
        <taxon>Cohnella</taxon>
    </lineage>
</organism>
<dbReference type="EMBL" id="JAGRPV010000001">
    <property type="protein sequence ID" value="MDI4643723.1"/>
    <property type="molecule type" value="Genomic_DNA"/>
</dbReference>
<reference evidence="2" key="1">
    <citation type="submission" date="2023-04" db="EMBL/GenBank/DDBJ databases">
        <title>Comparative genomic analysis of Cohnella hashimotonis sp. nov., isolated from the International Space Station.</title>
        <authorList>
            <person name="Venkateswaran K."/>
            <person name="Simpson A."/>
        </authorList>
    </citation>
    <scope>NUCLEOTIDE SEQUENCE</scope>
    <source>
        <strain evidence="2">F6_2S_P_1</strain>
    </source>
</reference>
<dbReference type="Pfam" id="PF00903">
    <property type="entry name" value="Glyoxalase"/>
    <property type="match status" value="1"/>
</dbReference>
<dbReference type="InterPro" id="IPR051332">
    <property type="entry name" value="Fosfomycin_Res_Enzymes"/>
</dbReference>
<proteinExistence type="predicted"/>
<dbReference type="CDD" id="cd06587">
    <property type="entry name" value="VOC"/>
    <property type="match status" value="1"/>
</dbReference>
<dbReference type="PROSITE" id="PS51819">
    <property type="entry name" value="VOC"/>
    <property type="match status" value="1"/>
</dbReference>
<sequence length="112" mass="12719">MRLNHLNLTVSDVKATAEFLVRYFDLQIGTTRGSGFAVLFDDSGFVLTLMKGKQVAYPETFHIGFIQASEERVNEINQRLREDGFDVNPPERSHAWTFYVKAPGGFLVEVLH</sequence>
<evidence type="ECO:0000313" key="2">
    <source>
        <dbReference type="EMBL" id="MDI4643723.1"/>
    </source>
</evidence>
<dbReference type="InterPro" id="IPR029068">
    <property type="entry name" value="Glyas_Bleomycin-R_OHBP_Dase"/>
</dbReference>
<keyword evidence="3" id="KW-1185">Reference proteome</keyword>
<protein>
    <submittedName>
        <fullName evidence="2">VOC family protein</fullName>
    </submittedName>
</protein>
<accession>A0ABT6TA60</accession>
<evidence type="ECO:0000313" key="3">
    <source>
        <dbReference type="Proteomes" id="UP001161691"/>
    </source>
</evidence>